<dbReference type="STRING" id="561061.SAMN05660862_2887"/>
<evidence type="ECO:0000313" key="2">
    <source>
        <dbReference type="Proteomes" id="UP000192980"/>
    </source>
</evidence>
<name>A0A1X7KH83_9SPHI</name>
<dbReference type="Proteomes" id="UP000192980">
    <property type="component" value="Unassembled WGS sequence"/>
</dbReference>
<evidence type="ECO:0000313" key="1">
    <source>
        <dbReference type="EMBL" id="SMG40396.1"/>
    </source>
</evidence>
<dbReference type="OrthoDB" id="1132102at2"/>
<dbReference type="EMBL" id="FXAU01000005">
    <property type="protein sequence ID" value="SMG40396.1"/>
    <property type="molecule type" value="Genomic_DNA"/>
</dbReference>
<keyword evidence="2" id="KW-1185">Reference proteome</keyword>
<dbReference type="AlphaFoldDB" id="A0A1X7KH83"/>
<proteinExistence type="predicted"/>
<sequence>MSSHHIVRENQEPALLVASLSALDREYLGQLLEWSPTIFADDYTIDFLQADGIKVDFIVSNRVLSNLDLQEQTQVIPLLHDFITDGLNYLNQKQYKAVNILCDTIPAAITDFCNDINIVLFMSGRRYVLVQEQYEKWKRAGDLIFVHENQLKSLVGIRKEAEDTFVVEQDGFIYLGFNTPDFVLIGEDI</sequence>
<organism evidence="1 2">
    <name type="scientific">Sphingobacterium psychroaquaticum</name>
    <dbReference type="NCBI Taxonomy" id="561061"/>
    <lineage>
        <taxon>Bacteria</taxon>
        <taxon>Pseudomonadati</taxon>
        <taxon>Bacteroidota</taxon>
        <taxon>Sphingobacteriia</taxon>
        <taxon>Sphingobacteriales</taxon>
        <taxon>Sphingobacteriaceae</taxon>
        <taxon>Sphingobacterium</taxon>
    </lineage>
</organism>
<protein>
    <recommendedName>
        <fullName evidence="3">Thiamine pyrophosphokinase</fullName>
    </recommendedName>
</protein>
<reference evidence="1 2" key="1">
    <citation type="submission" date="2017-04" db="EMBL/GenBank/DDBJ databases">
        <authorList>
            <person name="Afonso C.L."/>
            <person name="Miller P.J."/>
            <person name="Scott M.A."/>
            <person name="Spackman E."/>
            <person name="Goraichik I."/>
            <person name="Dimitrov K.M."/>
            <person name="Suarez D.L."/>
            <person name="Swayne D.E."/>
        </authorList>
    </citation>
    <scope>NUCLEOTIDE SEQUENCE [LARGE SCALE GENOMIC DNA]</scope>
    <source>
        <strain evidence="1 2">DSM 22418</strain>
    </source>
</reference>
<evidence type="ECO:0008006" key="3">
    <source>
        <dbReference type="Google" id="ProtNLM"/>
    </source>
</evidence>
<dbReference type="RefSeq" id="WP_144036587.1">
    <property type="nucleotide sequence ID" value="NZ_FXAU01000005.1"/>
</dbReference>
<gene>
    <name evidence="1" type="ORF">SAMN05660862_2887</name>
</gene>
<accession>A0A1X7KH83</accession>